<evidence type="ECO:0000313" key="3">
    <source>
        <dbReference type="Proteomes" id="UP000467148"/>
    </source>
</evidence>
<dbReference type="InterPro" id="IPR029058">
    <property type="entry name" value="AB_hydrolase_fold"/>
</dbReference>
<dbReference type="Proteomes" id="UP000467148">
    <property type="component" value="Chromosome"/>
</dbReference>
<dbReference type="GO" id="GO:0003824">
    <property type="term" value="F:catalytic activity"/>
    <property type="evidence" value="ECO:0007669"/>
    <property type="project" value="UniProtKB-ARBA"/>
</dbReference>
<organism evidence="2 3">
    <name type="scientific">Mycolicibacterium helvum</name>
    <dbReference type="NCBI Taxonomy" id="1534349"/>
    <lineage>
        <taxon>Bacteria</taxon>
        <taxon>Bacillati</taxon>
        <taxon>Actinomycetota</taxon>
        <taxon>Actinomycetes</taxon>
        <taxon>Mycobacteriales</taxon>
        <taxon>Mycobacteriaceae</taxon>
        <taxon>Mycolicibacterium</taxon>
    </lineage>
</organism>
<evidence type="ECO:0000259" key="1">
    <source>
        <dbReference type="Pfam" id="PF12697"/>
    </source>
</evidence>
<reference evidence="2 3" key="1">
    <citation type="journal article" date="2019" name="Emerg. Microbes Infect.">
        <title>Comprehensive subspecies identification of 175 nontuberculous mycobacteria species based on 7547 genomic profiles.</title>
        <authorList>
            <person name="Matsumoto Y."/>
            <person name="Kinjo T."/>
            <person name="Motooka D."/>
            <person name="Nabeya D."/>
            <person name="Jung N."/>
            <person name="Uechi K."/>
            <person name="Horii T."/>
            <person name="Iida T."/>
            <person name="Fujita J."/>
            <person name="Nakamura S."/>
        </authorList>
    </citation>
    <scope>NUCLEOTIDE SEQUENCE [LARGE SCALE GENOMIC DNA]</scope>
    <source>
        <strain evidence="2 3">JCM 30396</strain>
    </source>
</reference>
<dbReference type="Gene3D" id="3.40.50.1820">
    <property type="entry name" value="alpha/beta hydrolase"/>
    <property type="match status" value="1"/>
</dbReference>
<proteinExistence type="predicted"/>
<evidence type="ECO:0000313" key="2">
    <source>
        <dbReference type="EMBL" id="BBY66845.1"/>
    </source>
</evidence>
<keyword evidence="3" id="KW-1185">Reference proteome</keyword>
<name>A0A7I7TEQ0_9MYCO</name>
<dbReference type="RefSeq" id="WP_163750837.1">
    <property type="nucleotide sequence ID" value="NZ_AP022596.1"/>
</dbReference>
<protein>
    <submittedName>
        <fullName evidence="2">Thioesterase</fullName>
    </submittedName>
</protein>
<feature type="domain" description="AB hydrolase-1" evidence="1">
    <location>
        <begin position="33"/>
        <end position="262"/>
    </location>
</feature>
<dbReference type="PRINTS" id="PR00111">
    <property type="entry name" value="ABHYDROLASE"/>
</dbReference>
<dbReference type="SUPFAM" id="SSF53474">
    <property type="entry name" value="alpha/beta-Hydrolases"/>
    <property type="match status" value="1"/>
</dbReference>
<dbReference type="AlphaFoldDB" id="A0A7I7TEQ0"/>
<dbReference type="Pfam" id="PF12697">
    <property type="entry name" value="Abhydrolase_6"/>
    <property type="match status" value="1"/>
</dbReference>
<dbReference type="EMBL" id="AP022596">
    <property type="protein sequence ID" value="BBY66845.1"/>
    <property type="molecule type" value="Genomic_DNA"/>
</dbReference>
<sequence length="300" mass="31748">MIETPTQQVLIEAAGMGLSGLLAVPDDAPRAVIVALHGGSVTSGIYGDMIPGEPSFLELAAGLGFTALAIDRPGYGSSTGLAPEGTTFDAQVIVLRSALDRVWELYGVGSAGIFLTGNSIGGMIALCLAASDLDAPLLGVATHGTGLGWLSGGFGDVLRTALDNTTTDTIDPRGRNTAVYGPPWSWDPAAAPQLRNASVPAPVGELRDALEWPDRLRRIAPAVQVPVRMAIAEYDDRWSSAPDQLLEIARIFTAAPFVDVHRQRFVGHQLCANYAARGFYESELGFVEECRVHKLNVPTL</sequence>
<gene>
    <name evidence="2" type="ORF">MHEL_50880</name>
</gene>
<dbReference type="KEGG" id="mhev:MHEL_50880"/>
<accession>A0A7I7TEQ0</accession>
<dbReference type="InterPro" id="IPR000073">
    <property type="entry name" value="AB_hydrolase_1"/>
</dbReference>